<dbReference type="GO" id="GO:0004029">
    <property type="term" value="F:aldehyde dehydrogenase (NAD+) activity"/>
    <property type="evidence" value="ECO:0007669"/>
    <property type="project" value="TreeGrafter"/>
</dbReference>
<evidence type="ECO:0000313" key="5">
    <source>
        <dbReference type="EMBL" id="SEA41515.1"/>
    </source>
</evidence>
<keyword evidence="6" id="KW-1185">Reference proteome</keyword>
<keyword evidence="3" id="KW-0520">NAD</keyword>
<dbReference type="InterPro" id="IPR016163">
    <property type="entry name" value="Ald_DH_C"/>
</dbReference>
<protein>
    <submittedName>
        <fullName evidence="5">Aldehyde dehydrogenase (NAD+)</fullName>
    </submittedName>
</protein>
<comment type="similarity">
    <text evidence="1">Belongs to the aldehyde dehydrogenase family.</text>
</comment>
<organism evidence="5 6">
    <name type="scientific">Pedobacter hartonius</name>
    <dbReference type="NCBI Taxonomy" id="425514"/>
    <lineage>
        <taxon>Bacteria</taxon>
        <taxon>Pseudomonadati</taxon>
        <taxon>Bacteroidota</taxon>
        <taxon>Sphingobacteriia</taxon>
        <taxon>Sphingobacteriales</taxon>
        <taxon>Sphingobacteriaceae</taxon>
        <taxon>Pedobacter</taxon>
    </lineage>
</organism>
<name>A0A1H4B024_9SPHI</name>
<dbReference type="PANTHER" id="PTHR43570">
    <property type="entry name" value="ALDEHYDE DEHYDROGENASE"/>
    <property type="match status" value="1"/>
</dbReference>
<keyword evidence="2" id="KW-0560">Oxidoreductase</keyword>
<dbReference type="GO" id="GO:0006081">
    <property type="term" value="P:aldehyde metabolic process"/>
    <property type="evidence" value="ECO:0007669"/>
    <property type="project" value="InterPro"/>
</dbReference>
<dbReference type="InterPro" id="IPR016160">
    <property type="entry name" value="Ald_DH_CS_CYS"/>
</dbReference>
<evidence type="ECO:0000259" key="4">
    <source>
        <dbReference type="Pfam" id="PF00171"/>
    </source>
</evidence>
<dbReference type="Gene3D" id="3.40.309.10">
    <property type="entry name" value="Aldehyde Dehydrogenase, Chain A, domain 2"/>
    <property type="match status" value="1"/>
</dbReference>
<reference evidence="5 6" key="1">
    <citation type="submission" date="2016-10" db="EMBL/GenBank/DDBJ databases">
        <authorList>
            <person name="de Groot N.N."/>
        </authorList>
    </citation>
    <scope>NUCLEOTIDE SEQUENCE [LARGE SCALE GENOMIC DNA]</scope>
    <source>
        <strain evidence="5 6">DSM 19033</strain>
    </source>
</reference>
<dbReference type="PROSITE" id="PS00070">
    <property type="entry name" value="ALDEHYDE_DEHYDR_CYS"/>
    <property type="match status" value="1"/>
</dbReference>
<proteinExistence type="inferred from homology"/>
<dbReference type="Pfam" id="PF00171">
    <property type="entry name" value="Aldedh"/>
    <property type="match status" value="1"/>
</dbReference>
<dbReference type="AlphaFoldDB" id="A0A1H4B024"/>
<feature type="domain" description="Aldehyde dehydrogenase" evidence="4">
    <location>
        <begin position="7"/>
        <end position="149"/>
    </location>
</feature>
<dbReference type="PANTHER" id="PTHR43570:SF20">
    <property type="entry name" value="ALDEHYDE DEHYDROGENASE ALDX-RELATED"/>
    <property type="match status" value="1"/>
</dbReference>
<dbReference type="InterPro" id="IPR015590">
    <property type="entry name" value="Aldehyde_DH_dom"/>
</dbReference>
<dbReference type="InterPro" id="IPR016161">
    <property type="entry name" value="Ald_DH/histidinol_DH"/>
</dbReference>
<sequence>MPAKGKIITSDGDLEKAAGIIVREKFLHAGQHCAAPDYVLVQEKQKNAFVAQLMLKTRDLYLENSYELNMDRYCRIKNDVHFERLRQILNNAVRQGAAMVMGGTFNAPERIFHPTIFTDVPDEREILKEEIFGPILFVLTYQHMDELVHHSDLNADLTTGR</sequence>
<dbReference type="InterPro" id="IPR012394">
    <property type="entry name" value="Aldehyde_DH_NAD(P)"/>
</dbReference>
<evidence type="ECO:0000256" key="1">
    <source>
        <dbReference type="ARBA" id="ARBA00009986"/>
    </source>
</evidence>
<dbReference type="GO" id="GO:0005737">
    <property type="term" value="C:cytoplasm"/>
    <property type="evidence" value="ECO:0007669"/>
    <property type="project" value="TreeGrafter"/>
</dbReference>
<dbReference type="SUPFAM" id="SSF53720">
    <property type="entry name" value="ALDH-like"/>
    <property type="match status" value="1"/>
</dbReference>
<accession>A0A1H4B024</accession>
<evidence type="ECO:0000256" key="2">
    <source>
        <dbReference type="ARBA" id="ARBA00023002"/>
    </source>
</evidence>
<dbReference type="RefSeq" id="WP_175470497.1">
    <property type="nucleotide sequence ID" value="NZ_FNRA01000003.1"/>
</dbReference>
<dbReference type="Proteomes" id="UP000198850">
    <property type="component" value="Unassembled WGS sequence"/>
</dbReference>
<gene>
    <name evidence="5" type="ORF">SAMN05443550_103156</name>
</gene>
<evidence type="ECO:0000256" key="3">
    <source>
        <dbReference type="ARBA" id="ARBA00023027"/>
    </source>
</evidence>
<dbReference type="EMBL" id="FNRA01000003">
    <property type="protein sequence ID" value="SEA41515.1"/>
    <property type="molecule type" value="Genomic_DNA"/>
</dbReference>
<dbReference type="STRING" id="425514.SAMN05443550_103156"/>
<evidence type="ECO:0000313" key="6">
    <source>
        <dbReference type="Proteomes" id="UP000198850"/>
    </source>
</evidence>